<dbReference type="EMBL" id="FNBC01000041">
    <property type="protein sequence ID" value="SDF32126.1"/>
    <property type="molecule type" value="Genomic_DNA"/>
</dbReference>
<feature type="repeat" description="WD" evidence="1">
    <location>
        <begin position="307"/>
        <end position="348"/>
    </location>
</feature>
<keyword evidence="2" id="KW-0732">Signal</keyword>
<keyword evidence="4" id="KW-1185">Reference proteome</keyword>
<dbReference type="Pfam" id="PF00400">
    <property type="entry name" value="WD40"/>
    <property type="match status" value="4"/>
</dbReference>
<dbReference type="Proteomes" id="UP000199446">
    <property type="component" value="Unassembled WGS sequence"/>
</dbReference>
<dbReference type="PANTHER" id="PTHR19879">
    <property type="entry name" value="TRANSCRIPTION INITIATION FACTOR TFIID"/>
    <property type="match status" value="1"/>
</dbReference>
<dbReference type="OrthoDB" id="134501at2"/>
<accession>A0A1G7K4R7</accession>
<organism evidence="3 4">
    <name type="scientific">Thermus arciformis</name>
    <dbReference type="NCBI Taxonomy" id="482827"/>
    <lineage>
        <taxon>Bacteria</taxon>
        <taxon>Thermotogati</taxon>
        <taxon>Deinococcota</taxon>
        <taxon>Deinococci</taxon>
        <taxon>Thermales</taxon>
        <taxon>Thermaceae</taxon>
        <taxon>Thermus</taxon>
    </lineage>
</organism>
<evidence type="ECO:0000256" key="1">
    <source>
        <dbReference type="PROSITE-ProRule" id="PRU00221"/>
    </source>
</evidence>
<dbReference type="STRING" id="482827.SAMN04488243_1412"/>
<keyword evidence="1" id="KW-0853">WD repeat</keyword>
<feature type="repeat" description="WD" evidence="1">
    <location>
        <begin position="349"/>
        <end position="383"/>
    </location>
</feature>
<feature type="repeat" description="WD" evidence="1">
    <location>
        <begin position="141"/>
        <end position="173"/>
    </location>
</feature>
<dbReference type="InterPro" id="IPR011047">
    <property type="entry name" value="Quinoprotein_ADH-like_sf"/>
</dbReference>
<evidence type="ECO:0000313" key="3">
    <source>
        <dbReference type="EMBL" id="SDF32126.1"/>
    </source>
</evidence>
<protein>
    <submittedName>
        <fullName evidence="3">WD40 repeat</fullName>
    </submittedName>
</protein>
<dbReference type="SUPFAM" id="SSF50998">
    <property type="entry name" value="Quinoprotein alcohol dehydrogenase-like"/>
    <property type="match status" value="1"/>
</dbReference>
<dbReference type="AlphaFoldDB" id="A0A1G7K4R7"/>
<evidence type="ECO:0000256" key="2">
    <source>
        <dbReference type="SAM" id="SignalP"/>
    </source>
</evidence>
<dbReference type="RefSeq" id="WP_093008461.1">
    <property type="nucleotide sequence ID" value="NZ_FNBC01000041.1"/>
</dbReference>
<dbReference type="InterPro" id="IPR001680">
    <property type="entry name" value="WD40_rpt"/>
</dbReference>
<sequence>MRALGLPFLLLPALAQTLAPAFQLDCRFRGEARPAQVLWDGSPLGTCPLEVRAAPGRHLLRLRLEEPGGTYLAYEARVEVGEGGLGALTAELLRYDPRGEALKGGKGLVYALAYGPKGVLALGDAAGQVRLLPPGRPPLDLKGHASYVRDLAFSPDGRYLASASGDGTVRLYEAQGRFLRALGKGPAFLKVGFDAQGRLFGLQLRGNLTLFDPATGKVLAARSLSPYLFSAAQSPGGRVLALGLSVGRVEVWDLALPGKRGEVRVPGGPVYALAFSPDGRYLAVGSADGGVRLLDLLAPGGPEPRLLYAHKDLPLGLAFSPDGRYLASGGQDREVRLYDLEAGLLERVYVGHTGAVYGLDFNPQTPALATGGGEGRVLLFRLP</sequence>
<feature type="repeat" description="WD" evidence="1">
    <location>
        <begin position="263"/>
        <end position="296"/>
    </location>
</feature>
<dbReference type="PROSITE" id="PS50294">
    <property type="entry name" value="WD_REPEATS_REGION"/>
    <property type="match status" value="3"/>
</dbReference>
<dbReference type="Gene3D" id="2.130.10.10">
    <property type="entry name" value="YVTN repeat-like/Quinoprotein amine dehydrogenase"/>
    <property type="match status" value="2"/>
</dbReference>
<dbReference type="PROSITE" id="PS50082">
    <property type="entry name" value="WD_REPEATS_2"/>
    <property type="match status" value="4"/>
</dbReference>
<dbReference type="CDD" id="cd00200">
    <property type="entry name" value="WD40"/>
    <property type="match status" value="1"/>
</dbReference>
<evidence type="ECO:0000313" key="4">
    <source>
        <dbReference type="Proteomes" id="UP000199446"/>
    </source>
</evidence>
<dbReference type="InterPro" id="IPR015943">
    <property type="entry name" value="WD40/YVTN_repeat-like_dom_sf"/>
</dbReference>
<reference evidence="4" key="1">
    <citation type="submission" date="2016-10" db="EMBL/GenBank/DDBJ databases">
        <authorList>
            <person name="Varghese N."/>
            <person name="Submissions S."/>
        </authorList>
    </citation>
    <scope>NUCLEOTIDE SEQUENCE [LARGE SCALE GENOMIC DNA]</scope>
    <source>
        <strain evidence="4">CGMCC 1.6992</strain>
    </source>
</reference>
<proteinExistence type="predicted"/>
<gene>
    <name evidence="3" type="ORF">SAMN04488243_1412</name>
</gene>
<feature type="chain" id="PRO_5011614719" evidence="2">
    <location>
        <begin position="22"/>
        <end position="383"/>
    </location>
</feature>
<name>A0A1G7K4R7_9DEIN</name>
<dbReference type="SMART" id="SM00320">
    <property type="entry name" value="WD40"/>
    <property type="match status" value="4"/>
</dbReference>
<dbReference type="PANTHER" id="PTHR19879:SF9">
    <property type="entry name" value="TRANSCRIPTION INITIATION FACTOR TFIID SUBUNIT 5"/>
    <property type="match status" value="1"/>
</dbReference>
<feature type="signal peptide" evidence="2">
    <location>
        <begin position="1"/>
        <end position="21"/>
    </location>
</feature>